<evidence type="ECO:0000313" key="1">
    <source>
        <dbReference type="EMBL" id="KKD00772.1"/>
    </source>
</evidence>
<proteinExistence type="predicted"/>
<organism evidence="1 2">
    <name type="scientific">Photobacterium halotolerans</name>
    <dbReference type="NCBI Taxonomy" id="265726"/>
    <lineage>
        <taxon>Bacteria</taxon>
        <taxon>Pseudomonadati</taxon>
        <taxon>Pseudomonadota</taxon>
        <taxon>Gammaproteobacteria</taxon>
        <taxon>Vibrionales</taxon>
        <taxon>Vibrionaceae</taxon>
        <taxon>Photobacterium</taxon>
    </lineage>
</organism>
<dbReference type="PATRIC" id="fig|265726.11.peg.3239"/>
<reference evidence="1 2" key="1">
    <citation type="submission" date="2014-12" db="EMBL/GenBank/DDBJ databases">
        <title>Mercury Reductase activity and rhizosphere competence traits in the genome of root associated Photobacterium halotolerans MELD1.</title>
        <authorList>
            <person name="Mathew D.C."/>
            <person name="Huang C.-C."/>
        </authorList>
    </citation>
    <scope>NUCLEOTIDE SEQUENCE [LARGE SCALE GENOMIC DNA]</scope>
    <source>
        <strain evidence="1 2">MELD1</strain>
    </source>
</reference>
<protein>
    <submittedName>
        <fullName evidence="1">Uncharacterized protein</fullName>
    </submittedName>
</protein>
<evidence type="ECO:0000313" key="2">
    <source>
        <dbReference type="Proteomes" id="UP000033633"/>
    </source>
</evidence>
<dbReference type="EMBL" id="JWYV01000003">
    <property type="protein sequence ID" value="KKD00772.1"/>
    <property type="molecule type" value="Genomic_DNA"/>
</dbReference>
<name>A0A0F5VG32_9GAMM</name>
<sequence length="61" mass="6506">MKIAVRGVTQSAHILLAWQMIAEVFSPFSKKANVCLDVSLSGAKCNSAVILPEFSAVIAKD</sequence>
<dbReference type="Proteomes" id="UP000033633">
    <property type="component" value="Unassembled WGS sequence"/>
</dbReference>
<dbReference type="STRING" id="265726.KY46_06650"/>
<keyword evidence="2" id="KW-1185">Reference proteome</keyword>
<accession>A0A0F5VG32</accession>
<dbReference type="AlphaFoldDB" id="A0A0F5VG32"/>
<gene>
    <name evidence="1" type="ORF">KY46_06650</name>
</gene>
<comment type="caution">
    <text evidence="1">The sequence shown here is derived from an EMBL/GenBank/DDBJ whole genome shotgun (WGS) entry which is preliminary data.</text>
</comment>